<evidence type="ECO:0000256" key="6">
    <source>
        <dbReference type="ARBA" id="ARBA00023315"/>
    </source>
</evidence>
<protein>
    <recommendedName>
        <fullName evidence="10">Phospholipid/glycerol acyltransferase domain-containing protein</fullName>
    </recommendedName>
</protein>
<dbReference type="eggNOG" id="KOG2898">
    <property type="taxonomic scope" value="Eukaryota"/>
</dbReference>
<dbReference type="GO" id="GO:0016746">
    <property type="term" value="F:acyltransferase activity"/>
    <property type="evidence" value="ECO:0007669"/>
    <property type="project" value="UniProtKB-KW"/>
</dbReference>
<reference evidence="9" key="1">
    <citation type="journal article" date="2011" name="Nat. Commun.">
        <title>Effector diversification within compartments of the Leptosphaeria maculans genome affected by Repeat-Induced Point mutations.</title>
        <authorList>
            <person name="Rouxel T."/>
            <person name="Grandaubert J."/>
            <person name="Hane J.K."/>
            <person name="Hoede C."/>
            <person name="van de Wouw A.P."/>
            <person name="Couloux A."/>
            <person name="Dominguez V."/>
            <person name="Anthouard V."/>
            <person name="Bally P."/>
            <person name="Bourras S."/>
            <person name="Cozijnsen A.J."/>
            <person name="Ciuffetti L.M."/>
            <person name="Degrave A."/>
            <person name="Dilmaghani A."/>
            <person name="Duret L."/>
            <person name="Fudal I."/>
            <person name="Goodwin S.B."/>
            <person name="Gout L."/>
            <person name="Glaser N."/>
            <person name="Linglin J."/>
            <person name="Kema G.H.J."/>
            <person name="Lapalu N."/>
            <person name="Lawrence C.B."/>
            <person name="May K."/>
            <person name="Meyer M."/>
            <person name="Ollivier B."/>
            <person name="Poulain J."/>
            <person name="Schoch C.L."/>
            <person name="Simon A."/>
            <person name="Spatafora J.W."/>
            <person name="Stachowiak A."/>
            <person name="Turgeon B.G."/>
            <person name="Tyler B.M."/>
            <person name="Vincent D."/>
            <person name="Weissenbach J."/>
            <person name="Amselem J."/>
            <person name="Quesneville H."/>
            <person name="Oliver R.P."/>
            <person name="Wincker P."/>
            <person name="Balesdent M.-H."/>
            <person name="Howlett B.J."/>
        </authorList>
    </citation>
    <scope>NUCLEOTIDE SEQUENCE [LARGE SCALE GENOMIC DNA]</scope>
    <source>
        <strain evidence="9">JN3 / isolate v23.1.3 / race Av1-4-5-6-7-8</strain>
    </source>
</reference>
<evidence type="ECO:0000256" key="2">
    <source>
        <dbReference type="ARBA" id="ARBA00022692"/>
    </source>
</evidence>
<keyword evidence="3 7" id="KW-1133">Transmembrane helix</keyword>
<dbReference type="FunCoup" id="E5A0S1">
    <property type="interactions" value="56"/>
</dbReference>
<dbReference type="HOGENOM" id="CLU_048121_0_0_1"/>
<evidence type="ECO:0000256" key="3">
    <source>
        <dbReference type="ARBA" id="ARBA00022989"/>
    </source>
</evidence>
<keyword evidence="9" id="KW-1185">Reference proteome</keyword>
<dbReference type="GO" id="GO:0006629">
    <property type="term" value="P:lipid metabolic process"/>
    <property type="evidence" value="ECO:0007669"/>
    <property type="project" value="UniProtKB-KW"/>
</dbReference>
<dbReference type="InParanoid" id="E5A0S1"/>
<dbReference type="OMA" id="EKFTRWR"/>
<sequence>MEKYSQFRDKGTAIAPFLPVPPPPVGLVWAPLHVLLFCVRTPFVIFVSILYFIFLEYISFGSTVKYCVLWLMLSFPGVWWVDLQVDGVKRGQLHSAKENLPSAGTIIASSFTSPLDPLYLAGIFQPIFTRSYPHTRLVERITLLRAILLAFSPPALLPHPSAKLVTLAQLKVTNPTKIIAVFPETTTTNGRGILPLSPSLLSADGRTRIYPVNLRYTPQDVTTPVPGGMLIWFWRLLSKPTHQMRVRIASHVYNNESLDSPSELPSPSSASMAKGTGYDANVFDNLAFRNGLRGASGEAGGAMCVDVGSDVARVEQNKAVTEEEQQVLDRVGENLARLGRVKRVGLGVEEKIEFCKVWGSRRR</sequence>
<dbReference type="VEuPathDB" id="FungiDB:LEMA_P103480.1"/>
<dbReference type="EMBL" id="FP929131">
    <property type="protein sequence ID" value="CBX97217.1"/>
    <property type="molecule type" value="Genomic_DNA"/>
</dbReference>
<dbReference type="PANTHER" id="PTHR23063">
    <property type="entry name" value="PHOSPHOLIPID ACYLTRANSFERASE"/>
    <property type="match status" value="1"/>
</dbReference>
<keyword evidence="5 7" id="KW-0472">Membrane</keyword>
<dbReference type="AlphaFoldDB" id="E5A0S1"/>
<accession>E5A0S1</accession>
<dbReference type="RefSeq" id="XP_003840696.1">
    <property type="nucleotide sequence ID" value="XM_003840648.1"/>
</dbReference>
<keyword evidence="2 7" id="KW-0812">Transmembrane</keyword>
<dbReference type="PANTHER" id="PTHR23063:SF60">
    <property type="entry name" value="LYSOPHOSPHATIDIC ACID:OLEOYL-COA ACYLTRANSFERASE 1"/>
    <property type="match status" value="1"/>
</dbReference>
<organism evidence="9">
    <name type="scientific">Leptosphaeria maculans (strain JN3 / isolate v23.1.3 / race Av1-4-5-6-7-8)</name>
    <name type="common">Blackleg fungus</name>
    <name type="synonym">Phoma lingam</name>
    <dbReference type="NCBI Taxonomy" id="985895"/>
    <lineage>
        <taxon>Eukaryota</taxon>
        <taxon>Fungi</taxon>
        <taxon>Dikarya</taxon>
        <taxon>Ascomycota</taxon>
        <taxon>Pezizomycotina</taxon>
        <taxon>Dothideomycetes</taxon>
        <taxon>Pleosporomycetidae</taxon>
        <taxon>Pleosporales</taxon>
        <taxon>Pleosporineae</taxon>
        <taxon>Leptosphaeriaceae</taxon>
        <taxon>Plenodomus</taxon>
        <taxon>Plenodomus lingam/Leptosphaeria maculans species complex</taxon>
    </lineage>
</organism>
<dbReference type="SUPFAM" id="SSF69593">
    <property type="entry name" value="Glycerol-3-phosphate (1)-acyltransferase"/>
    <property type="match status" value="1"/>
</dbReference>
<evidence type="ECO:0000313" key="8">
    <source>
        <dbReference type="EMBL" id="CBX97217.1"/>
    </source>
</evidence>
<evidence type="ECO:0000256" key="4">
    <source>
        <dbReference type="ARBA" id="ARBA00023098"/>
    </source>
</evidence>
<evidence type="ECO:0000256" key="1">
    <source>
        <dbReference type="ARBA" id="ARBA00022679"/>
    </source>
</evidence>
<feature type="transmembrane region" description="Helical" evidence="7">
    <location>
        <begin position="66"/>
        <end position="83"/>
    </location>
</feature>
<feature type="transmembrane region" description="Helical" evidence="7">
    <location>
        <begin position="28"/>
        <end position="54"/>
    </location>
</feature>
<keyword evidence="1" id="KW-0808">Transferase</keyword>
<dbReference type="GeneID" id="13280862"/>
<evidence type="ECO:0008006" key="10">
    <source>
        <dbReference type="Google" id="ProtNLM"/>
    </source>
</evidence>
<evidence type="ECO:0000256" key="7">
    <source>
        <dbReference type="SAM" id="Phobius"/>
    </source>
</evidence>
<keyword evidence="6" id="KW-0012">Acyltransferase</keyword>
<evidence type="ECO:0000313" key="9">
    <source>
        <dbReference type="Proteomes" id="UP000002668"/>
    </source>
</evidence>
<keyword evidence="4" id="KW-0443">Lipid metabolism</keyword>
<proteinExistence type="predicted"/>
<dbReference type="STRING" id="985895.E5A0S1"/>
<name>E5A0S1_LEPMJ</name>
<evidence type="ECO:0000256" key="5">
    <source>
        <dbReference type="ARBA" id="ARBA00023136"/>
    </source>
</evidence>
<dbReference type="Proteomes" id="UP000002668">
    <property type="component" value="Genome"/>
</dbReference>
<dbReference type="OrthoDB" id="272512at2759"/>
<gene>
    <name evidence="8" type="ORF">LEMA_P103480.1</name>
</gene>